<evidence type="ECO:0000313" key="4">
    <source>
        <dbReference type="Proteomes" id="UP000005204"/>
    </source>
</evidence>
<organism evidence="3 4">
    <name type="scientific">Bombyx mori</name>
    <name type="common">Silk moth</name>
    <dbReference type="NCBI Taxonomy" id="7091"/>
    <lineage>
        <taxon>Eukaryota</taxon>
        <taxon>Metazoa</taxon>
        <taxon>Ecdysozoa</taxon>
        <taxon>Arthropoda</taxon>
        <taxon>Hexapoda</taxon>
        <taxon>Insecta</taxon>
        <taxon>Pterygota</taxon>
        <taxon>Neoptera</taxon>
        <taxon>Endopterygota</taxon>
        <taxon>Lepidoptera</taxon>
        <taxon>Glossata</taxon>
        <taxon>Ditrysia</taxon>
        <taxon>Bombycoidea</taxon>
        <taxon>Bombycidae</taxon>
        <taxon>Bombycinae</taxon>
        <taxon>Bombyx</taxon>
    </lineage>
</organism>
<feature type="chain" id="PRO_5035754147" evidence="2">
    <location>
        <begin position="21"/>
        <end position="1078"/>
    </location>
</feature>
<protein>
    <submittedName>
        <fullName evidence="3">Uncharacterized protein</fullName>
    </submittedName>
</protein>
<reference evidence="4" key="1">
    <citation type="journal article" date="2008" name="Insect Biochem. Mol. Biol.">
        <title>The genome of a lepidopteran model insect, the silkworm Bombyx mori.</title>
        <authorList>
            <consortium name="International Silkworm Genome Consortium"/>
        </authorList>
    </citation>
    <scope>NUCLEOTIDE SEQUENCE [LARGE SCALE GENOMIC DNA]</scope>
    <source>
        <strain evidence="4">p50T</strain>
    </source>
</reference>
<feature type="region of interest" description="Disordered" evidence="1">
    <location>
        <begin position="677"/>
        <end position="712"/>
    </location>
</feature>
<dbReference type="EnsemblMetazoa" id="XM_012691977.3">
    <property type="protein sequence ID" value="XP_012547431.2"/>
    <property type="gene ID" value="LOC101744704"/>
</dbReference>
<keyword evidence="2" id="KW-0732">Signal</keyword>
<sequence>MAVLPILPVLLLAAIARCTCDQNKLHSDGNRFSASHFGELLKPPPPPISRILPVPFHGSGGRIQQQNADVGYNYQPPHQMPSPLPPSNAFKFPTPFYKQYNFNYVPPPQPFTTTPSSSLFQKVSTWLFPSQQTSHDPTSLVFSGNNGNQIKKDCNPCNLVPWLPVIRYNNLGNENTYQKPVSTYGPPSPTAVTNIQNGRQYNSQSFHVQQNVNQNLKTLSSSSLLPQPNFGSPPQSNNIQSSTYGPPSPTHTLELNSQNPLSSSFSISSSTYGLPSSYYGIPNGAPMEQTSNSYSPPSNHIFNTFPNEISSYNHMSSTYAPSTLYGTPAPMYSTTSYSYGIPYPGTTPEAWTPAVQPNDVNNNSPQSDVEILRDLNPSHELQLPKVTHPTEFRNSYGETITNINVLDISYPASATAAESTKVRTEVLPHGVTNMTYPKHSLALANPAPFTLNRGRNIHTLQPVALPNLSVSPLPPIFNARPFRPITAFPNNVVQGINQMQQTLNNYNVAQSIPLVEYTHSVDYPATFVESPVIDIDAVQNTNQSKSYRNIPSSYVIDEIKDISPQASEDHISATKTSDASFESTGVDVGNDINYDTGIPLEMNKNSFHNSDNKPSFADLRGVKDEDVDKYRTENNLQNIDSPLLYLKPSAPHKNHGDFILSLSTPRAENEYEIYDDAPSTTIAPKPPTLTSWDESRTDYSHSLSPPAEEPVKSNKPKFVQIIVPYTTLRKEVDNDYSQGTKEWSIISEKEFQPRNIPPHKESVFTTTEQYTTLATTTEDTKQEVLENYDQDQLSPANTFNNFYEVRETPFDIIKLQHTIDDWTEQEYSKEYKNQEKTRSSEKLAKQIPDDFFTTTVPTNYDSETNSYHNYDFYDHESASSIQHIVHSTDKINSTLTPPRKEYNMIERTKTKHIDNKNGSLSEINKFHVYTAASSFRTTPITSSTSTTTPPPWGKIQTSISPLTKEKVYVVTSRPWRDIGNISNSWYANEKFETKKTKVDSIQNASDEIPLKSATFVNRPSFGFTSGGKIESGRSDTYEFSKSWYQSINALEVESLPDSPTLLEEGSTGITAIGTPKNI</sequence>
<name>A0A8R2G8V9_BOMMO</name>
<dbReference type="RefSeq" id="XP_012547431.2">
    <property type="nucleotide sequence ID" value="XM_012691977.4"/>
</dbReference>
<dbReference type="AlphaFoldDB" id="A0A8R2G8V9"/>
<dbReference type="Proteomes" id="UP000005204">
    <property type="component" value="Unassembled WGS sequence"/>
</dbReference>
<evidence type="ECO:0000256" key="1">
    <source>
        <dbReference type="SAM" id="MobiDB-lite"/>
    </source>
</evidence>
<accession>A0A8R2G8V9</accession>
<evidence type="ECO:0000256" key="2">
    <source>
        <dbReference type="SAM" id="SignalP"/>
    </source>
</evidence>
<feature type="compositionally biased region" description="Polar residues" evidence="1">
    <location>
        <begin position="678"/>
        <end position="692"/>
    </location>
</feature>
<keyword evidence="4" id="KW-1185">Reference proteome</keyword>
<dbReference type="KEGG" id="bmor:101744704"/>
<evidence type="ECO:0000313" key="3">
    <source>
        <dbReference type="EnsemblMetazoa" id="XP_012547431.2"/>
    </source>
</evidence>
<dbReference type="GeneID" id="101744704"/>
<feature type="compositionally biased region" description="Polar residues" evidence="1">
    <location>
        <begin position="221"/>
        <end position="261"/>
    </location>
</feature>
<reference evidence="3" key="2">
    <citation type="submission" date="2022-06" db="UniProtKB">
        <authorList>
            <consortium name="EnsemblMetazoa"/>
        </authorList>
    </citation>
    <scope>IDENTIFICATION</scope>
    <source>
        <strain evidence="3">p50T (Dazao)</strain>
    </source>
</reference>
<feature type="region of interest" description="Disordered" evidence="1">
    <location>
        <begin position="221"/>
        <end position="266"/>
    </location>
</feature>
<proteinExistence type="predicted"/>
<feature type="signal peptide" evidence="2">
    <location>
        <begin position="1"/>
        <end position="20"/>
    </location>
</feature>